<name>A0A7G2EXR3_ARATH</name>
<dbReference type="Proteomes" id="UP000516314">
    <property type="component" value="Chromosome 4"/>
</dbReference>
<protein>
    <submittedName>
        <fullName evidence="1">(thale cress) hypothetical protein</fullName>
    </submittedName>
</protein>
<evidence type="ECO:0000313" key="2">
    <source>
        <dbReference type="Proteomes" id="UP000516314"/>
    </source>
</evidence>
<accession>A0A7G2EXR3</accession>
<reference evidence="1 2" key="1">
    <citation type="submission" date="2020-09" db="EMBL/GenBank/DDBJ databases">
        <authorList>
            <person name="Ashkenazy H."/>
        </authorList>
    </citation>
    <scope>NUCLEOTIDE SEQUENCE [LARGE SCALE GENOMIC DNA]</scope>
    <source>
        <strain evidence="2">cv. Cdm-0</strain>
    </source>
</reference>
<organism evidence="1 2">
    <name type="scientific">Arabidopsis thaliana</name>
    <name type="common">Mouse-ear cress</name>
    <dbReference type="NCBI Taxonomy" id="3702"/>
    <lineage>
        <taxon>Eukaryota</taxon>
        <taxon>Viridiplantae</taxon>
        <taxon>Streptophyta</taxon>
        <taxon>Embryophyta</taxon>
        <taxon>Tracheophyta</taxon>
        <taxon>Spermatophyta</taxon>
        <taxon>Magnoliopsida</taxon>
        <taxon>eudicotyledons</taxon>
        <taxon>Gunneridae</taxon>
        <taxon>Pentapetalae</taxon>
        <taxon>rosids</taxon>
        <taxon>malvids</taxon>
        <taxon>Brassicales</taxon>
        <taxon>Brassicaceae</taxon>
        <taxon>Camelineae</taxon>
        <taxon>Arabidopsis</taxon>
    </lineage>
</organism>
<gene>
    <name evidence="1" type="ORF">AT9943_LOCUS15484</name>
</gene>
<dbReference type="EMBL" id="LR881469">
    <property type="protein sequence ID" value="CAD5327797.1"/>
    <property type="molecule type" value="Genomic_DNA"/>
</dbReference>
<proteinExistence type="predicted"/>
<sequence length="45" mass="5395">MKQNPKARRYSSRCNRQCVNVRFAFVAVREEGIHFRIKTKQAKKN</sequence>
<dbReference type="AlphaFoldDB" id="A0A7G2EXR3"/>
<evidence type="ECO:0000313" key="1">
    <source>
        <dbReference type="EMBL" id="CAD5327797.1"/>
    </source>
</evidence>